<dbReference type="SUPFAM" id="SSF55383">
    <property type="entry name" value="Copper amine oxidase, domain N"/>
    <property type="match status" value="1"/>
</dbReference>
<evidence type="ECO:0000313" key="3">
    <source>
        <dbReference type="EMBL" id="QHT59044.1"/>
    </source>
</evidence>
<feature type="domain" description="Copper amine oxidase-like N-terminal" evidence="2">
    <location>
        <begin position="47"/>
        <end position="141"/>
    </location>
</feature>
<dbReference type="InterPro" id="IPR032710">
    <property type="entry name" value="NTF2-like_dom_sf"/>
</dbReference>
<accession>A0A6C0FUQ3</accession>
<dbReference type="InterPro" id="IPR012854">
    <property type="entry name" value="Cu_amine_oxidase-like_N"/>
</dbReference>
<name>A0A6C0FUQ3_9BACL</name>
<keyword evidence="4" id="KW-1185">Reference proteome</keyword>
<dbReference type="InterPro" id="IPR036582">
    <property type="entry name" value="Mao_N_sf"/>
</dbReference>
<sequence length="402" mass="44641">MRRIRTLIAGVMALAAAASAVPAASAAASPSGGGGIAVVVNEQQLGGANAIIENGVMWLPFRPMMDALGAKVGYDPATAEITAAIGKDTMRFQAESSIVQYKGHEFDLYDEIRRIRGQVYVSARSMGQLLELDVTYDRSVKQANVTAWGYGQDDAVKAAVTAFLDPAMTGRHAERLTADNPDRIYYEHESETMDPPYRMFETRFGDIDYTSAARAVLQAVTRSETQAMKSEREVEYRLQRAGARWLIAKIDYNHLRLDLPDDADETAAALKRERPDEADAVLRDLNAFYDAYNAGNYEATMELLSPRFRQRWKELTGDDYGKLLQAIFDNGRDTSVIVDSRVLYIEGAHAVVHLNVLFSEAGADGSSPPEEPYPYELVAGMDLVDGHWTYNYDDEWTISEDY</sequence>
<evidence type="ECO:0000256" key="1">
    <source>
        <dbReference type="SAM" id="SignalP"/>
    </source>
</evidence>
<evidence type="ECO:0000313" key="4">
    <source>
        <dbReference type="Proteomes" id="UP000476064"/>
    </source>
</evidence>
<dbReference type="SUPFAM" id="SSF54427">
    <property type="entry name" value="NTF2-like"/>
    <property type="match status" value="1"/>
</dbReference>
<dbReference type="RefSeq" id="WP_162355112.1">
    <property type="nucleotide sequence ID" value="NZ_CP048209.1"/>
</dbReference>
<keyword evidence="1" id="KW-0732">Signal</keyword>
<dbReference type="Proteomes" id="UP000476064">
    <property type="component" value="Chromosome"/>
</dbReference>
<proteinExistence type="predicted"/>
<dbReference type="KEGG" id="plyc:GXP70_03080"/>
<dbReference type="EMBL" id="CP048209">
    <property type="protein sequence ID" value="QHT59044.1"/>
    <property type="molecule type" value="Genomic_DNA"/>
</dbReference>
<dbReference type="Gene3D" id="3.30.457.10">
    <property type="entry name" value="Copper amine oxidase-like, N-terminal domain"/>
    <property type="match status" value="1"/>
</dbReference>
<dbReference type="Pfam" id="PF07833">
    <property type="entry name" value="Cu_amine_oxidN1"/>
    <property type="match status" value="1"/>
</dbReference>
<evidence type="ECO:0000259" key="2">
    <source>
        <dbReference type="Pfam" id="PF07833"/>
    </source>
</evidence>
<protein>
    <submittedName>
        <fullName evidence="3">Copper amine oxidase N-terminal domain-containing protein</fullName>
    </submittedName>
</protein>
<reference evidence="3 4" key="1">
    <citation type="submission" date="2020-01" db="EMBL/GenBank/DDBJ databases">
        <title>Paenibacillus sp. nov., isolated from tomato rhizosphere.</title>
        <authorList>
            <person name="Weon H.-Y."/>
            <person name="Lee S.A."/>
        </authorList>
    </citation>
    <scope>NUCLEOTIDE SEQUENCE [LARGE SCALE GENOMIC DNA]</scope>
    <source>
        <strain evidence="3 4">12200R-189</strain>
    </source>
</reference>
<organism evidence="3 4">
    <name type="scientific">Paenibacillus lycopersici</name>
    <dbReference type="NCBI Taxonomy" id="2704462"/>
    <lineage>
        <taxon>Bacteria</taxon>
        <taxon>Bacillati</taxon>
        <taxon>Bacillota</taxon>
        <taxon>Bacilli</taxon>
        <taxon>Bacillales</taxon>
        <taxon>Paenibacillaceae</taxon>
        <taxon>Paenibacillus</taxon>
    </lineage>
</organism>
<feature type="chain" id="PRO_5025464470" evidence="1">
    <location>
        <begin position="27"/>
        <end position="402"/>
    </location>
</feature>
<feature type="signal peptide" evidence="1">
    <location>
        <begin position="1"/>
        <end position="26"/>
    </location>
</feature>
<gene>
    <name evidence="3" type="ORF">GXP70_03080</name>
</gene>
<dbReference type="AlphaFoldDB" id="A0A6C0FUQ3"/>